<organism evidence="6 7">
    <name type="scientific">Drosophila albomicans</name>
    <name type="common">Fruit fly</name>
    <dbReference type="NCBI Taxonomy" id="7291"/>
    <lineage>
        <taxon>Eukaryota</taxon>
        <taxon>Metazoa</taxon>
        <taxon>Ecdysozoa</taxon>
        <taxon>Arthropoda</taxon>
        <taxon>Hexapoda</taxon>
        <taxon>Insecta</taxon>
        <taxon>Pterygota</taxon>
        <taxon>Neoptera</taxon>
        <taxon>Endopterygota</taxon>
        <taxon>Diptera</taxon>
        <taxon>Brachycera</taxon>
        <taxon>Muscomorpha</taxon>
        <taxon>Ephydroidea</taxon>
        <taxon>Drosophilidae</taxon>
        <taxon>Drosophila</taxon>
    </lineage>
</organism>
<feature type="chain" id="PRO_5028056517" evidence="5">
    <location>
        <begin position="23"/>
        <end position="526"/>
    </location>
</feature>
<dbReference type="AlphaFoldDB" id="A0A6P8XA82"/>
<feature type="transmembrane region" description="Helical" evidence="4">
    <location>
        <begin position="486"/>
        <end position="509"/>
    </location>
</feature>
<comment type="similarity">
    <text evidence="1">Belongs to the UDP-glycosyltransferase family.</text>
</comment>
<dbReference type="InterPro" id="IPR002213">
    <property type="entry name" value="UDP_glucos_trans"/>
</dbReference>
<evidence type="ECO:0000256" key="4">
    <source>
        <dbReference type="SAM" id="Phobius"/>
    </source>
</evidence>
<evidence type="ECO:0000256" key="5">
    <source>
        <dbReference type="SAM" id="SignalP"/>
    </source>
</evidence>
<dbReference type="OrthoDB" id="5835829at2759"/>
<evidence type="ECO:0000256" key="2">
    <source>
        <dbReference type="ARBA" id="ARBA00022676"/>
    </source>
</evidence>
<keyword evidence="5" id="KW-0732">Signal</keyword>
<name>A0A6P8XA82_DROAB</name>
<dbReference type="FunFam" id="3.40.50.2000:FF:000021">
    <property type="entry name" value="UDP-glucuronosyltransferase"/>
    <property type="match status" value="1"/>
</dbReference>
<protein>
    <submittedName>
        <fullName evidence="7">UDP-glycosyltransferase UGT4-like</fullName>
    </submittedName>
</protein>
<sequence length="526" mass="60377">MKTAQVFVALFTLVLYTRSTQSENILGIFSYTFGTPYKVVKPYFEALVHNGHNVTIISSKELLPDIENVRHIRVAGLDRIIEHVMNFDYSDCLYSKWKESLVASSFHYNMSHAILSDSGVQSLLQDKSEHFDMIVVEPTYSDALIGFAEHFSASLVGLSTFGSSWLTDHLAGNSAPSIYRPIQPMGYSQGDSLLDKWNNWIYISEEWLIDRLLILPGQLELFTRYFQLPTSRLLERRTSYSLMMINQHFSLGRVRSNVPNVIEVAGMHMAEPSEPLEPELLDFVNGAEHGVIYFSMGMEILNRWLPKNMEQKMMQTFAQLKQRVVWKHEEHTMVNKSDNVFLSPMASQRQLLDHPNMKLFITHGGLLSTTEAAHSGVPMLALPIYFDQFDNVERMLKMGVARKLDINTLTVELLTNNIKELLQNPIYALKAKELSTRFRDQPTTALERAIWWTEYVLRHKGAPHMRMTDHDMAFVPYYKLNILSILFGRIAFSGLVVLFACIFAINFFLKEFQKIAEAPSVFYTSI</sequence>
<dbReference type="CDD" id="cd03784">
    <property type="entry name" value="GT1_Gtf-like"/>
    <property type="match status" value="1"/>
</dbReference>
<accession>A0A6P8XA82</accession>
<dbReference type="GeneID" id="117573788"/>
<evidence type="ECO:0000313" key="7">
    <source>
        <dbReference type="RefSeq" id="XP_034113086.1"/>
    </source>
</evidence>
<keyword evidence="4" id="KW-1133">Transmembrane helix</keyword>
<evidence type="ECO:0000313" key="6">
    <source>
        <dbReference type="Proteomes" id="UP000515160"/>
    </source>
</evidence>
<evidence type="ECO:0000256" key="3">
    <source>
        <dbReference type="ARBA" id="ARBA00022679"/>
    </source>
</evidence>
<keyword evidence="4" id="KW-0472">Membrane</keyword>
<dbReference type="RefSeq" id="XP_034113086.1">
    <property type="nucleotide sequence ID" value="XM_034257195.2"/>
</dbReference>
<keyword evidence="4" id="KW-0812">Transmembrane</keyword>
<dbReference type="Proteomes" id="UP000515160">
    <property type="component" value="Chromosome 2R"/>
</dbReference>
<dbReference type="GO" id="GO:0008194">
    <property type="term" value="F:UDP-glycosyltransferase activity"/>
    <property type="evidence" value="ECO:0007669"/>
    <property type="project" value="InterPro"/>
</dbReference>
<dbReference type="PANTHER" id="PTHR48043:SF145">
    <property type="entry name" value="FI06409P-RELATED"/>
    <property type="match status" value="1"/>
</dbReference>
<keyword evidence="6" id="KW-1185">Reference proteome</keyword>
<dbReference type="SUPFAM" id="SSF53756">
    <property type="entry name" value="UDP-Glycosyltransferase/glycogen phosphorylase"/>
    <property type="match status" value="1"/>
</dbReference>
<proteinExistence type="inferred from homology"/>
<feature type="signal peptide" evidence="5">
    <location>
        <begin position="1"/>
        <end position="22"/>
    </location>
</feature>
<dbReference type="PANTHER" id="PTHR48043">
    <property type="entry name" value="EG:EG0003.4 PROTEIN-RELATED"/>
    <property type="match status" value="1"/>
</dbReference>
<gene>
    <name evidence="7" type="primary">LOC117573788</name>
</gene>
<dbReference type="Pfam" id="PF00201">
    <property type="entry name" value="UDPGT"/>
    <property type="match status" value="1"/>
</dbReference>
<keyword evidence="2" id="KW-0328">Glycosyltransferase</keyword>
<dbReference type="Gene3D" id="3.40.50.2000">
    <property type="entry name" value="Glycogen Phosphorylase B"/>
    <property type="match status" value="1"/>
</dbReference>
<dbReference type="InterPro" id="IPR050271">
    <property type="entry name" value="UDP-glycosyltransferase"/>
</dbReference>
<evidence type="ECO:0000256" key="1">
    <source>
        <dbReference type="ARBA" id="ARBA00009995"/>
    </source>
</evidence>
<keyword evidence="3" id="KW-0808">Transferase</keyword>
<reference evidence="7" key="1">
    <citation type="submission" date="2025-08" db="UniProtKB">
        <authorList>
            <consortium name="RefSeq"/>
        </authorList>
    </citation>
    <scope>IDENTIFICATION</scope>
    <source>
        <strain evidence="7">15112-1751.03</strain>
        <tissue evidence="7">Whole Adult</tissue>
    </source>
</reference>